<evidence type="ECO:0000256" key="1">
    <source>
        <dbReference type="SAM" id="Coils"/>
    </source>
</evidence>
<accession>A0A4V6MEJ2</accession>
<keyword evidence="3" id="KW-1185">Reference proteome</keyword>
<name>A0A4V6MEJ2_9BACT</name>
<reference evidence="2 3" key="1">
    <citation type="submission" date="2019-02" db="EMBL/GenBank/DDBJ databases">
        <title>Genomic Encyclopedia of Type Strains, Phase IV (KMG-IV): sequencing the most valuable type-strain genomes for metagenomic binning, comparative biology and taxonomic classification.</title>
        <authorList>
            <person name="Goeker M."/>
        </authorList>
    </citation>
    <scope>NUCLEOTIDE SEQUENCE [LARGE SCALE GENOMIC DNA]</scope>
    <source>
        <strain evidence="2 3">DSM 28825</strain>
    </source>
</reference>
<protein>
    <submittedName>
        <fullName evidence="2">Uncharacterized protein</fullName>
    </submittedName>
</protein>
<feature type="coiled-coil region" evidence="1">
    <location>
        <begin position="106"/>
        <end position="221"/>
    </location>
</feature>
<evidence type="ECO:0000313" key="2">
    <source>
        <dbReference type="EMBL" id="RZT95645.1"/>
    </source>
</evidence>
<comment type="caution">
    <text evidence="2">The sequence shown here is derived from an EMBL/GenBank/DDBJ whole genome shotgun (WGS) entry which is preliminary data.</text>
</comment>
<proteinExistence type="predicted"/>
<gene>
    <name evidence="2" type="ORF">EV201_0269</name>
</gene>
<keyword evidence="1" id="KW-0175">Coiled coil</keyword>
<evidence type="ECO:0000313" key="3">
    <source>
        <dbReference type="Proteomes" id="UP000293562"/>
    </source>
</evidence>
<dbReference type="OrthoDB" id="1117856at2"/>
<dbReference type="Proteomes" id="UP000293562">
    <property type="component" value="Unassembled WGS sequence"/>
</dbReference>
<organism evidence="2 3">
    <name type="scientific">Ancylomarina subtilis</name>
    <dbReference type="NCBI Taxonomy" id="1639035"/>
    <lineage>
        <taxon>Bacteria</taxon>
        <taxon>Pseudomonadati</taxon>
        <taxon>Bacteroidota</taxon>
        <taxon>Bacteroidia</taxon>
        <taxon>Marinilabiliales</taxon>
        <taxon>Marinifilaceae</taxon>
        <taxon>Ancylomarina</taxon>
    </lineage>
</organism>
<dbReference type="AlphaFoldDB" id="A0A4V6MEJ2"/>
<dbReference type="RefSeq" id="WP_130305591.1">
    <property type="nucleotide sequence ID" value="NZ_SHKN01000001.1"/>
</dbReference>
<dbReference type="PROSITE" id="PS51257">
    <property type="entry name" value="PROKAR_LIPOPROTEIN"/>
    <property type="match status" value="1"/>
</dbReference>
<feature type="coiled-coil region" evidence="1">
    <location>
        <begin position="39"/>
        <end position="73"/>
    </location>
</feature>
<dbReference type="EMBL" id="SHKN01000001">
    <property type="protein sequence ID" value="RZT95645.1"/>
    <property type="molecule type" value="Genomic_DNA"/>
</dbReference>
<sequence length="222" mass="25692">MNKKILILTIIPLALASCVVSKRKYEELDYAKRKSDAQVRKLNKDNSDLDTKLKQTLAEYNEMKNSMAESNAQKNVEIDQLSTELFSMASDTTSLKEKLHETLGNYKFAQERNAENEAIISKLKEQIKNLKAESYRLTKELDISLKDKEMESQKADGEKLKLKEKLAQKDNQIAKVKKEMEVVNGKIAWLRKVKKQNDAEIERLTNQMNLYKKEYEKAISVK</sequence>